<keyword evidence="3" id="KW-1185">Reference proteome</keyword>
<feature type="signal peptide" evidence="1">
    <location>
        <begin position="1"/>
        <end position="19"/>
    </location>
</feature>
<reference evidence="2 3" key="1">
    <citation type="submission" date="2018-11" db="EMBL/GenBank/DDBJ databases">
        <title>Photobacterium sp. BEI247 sp. nov., a marine bacterium isolated from Yongle Blue Hole in the South China Sea.</title>
        <authorList>
            <person name="Wang X."/>
        </authorList>
    </citation>
    <scope>NUCLEOTIDE SEQUENCE [LARGE SCALE GENOMIC DNA]</scope>
    <source>
        <strain evidence="3">BEI247</strain>
    </source>
</reference>
<name>A0A444JV34_9GAMM</name>
<dbReference type="PROSITE" id="PS51257">
    <property type="entry name" value="PROKAR_LIPOPROTEIN"/>
    <property type="match status" value="1"/>
</dbReference>
<dbReference type="RefSeq" id="WP_128782177.1">
    <property type="nucleotide sequence ID" value="NZ_RJLM01000001.1"/>
</dbReference>
<dbReference type="Proteomes" id="UP000287563">
    <property type="component" value="Unassembled WGS sequence"/>
</dbReference>
<accession>A0A444JV34</accession>
<dbReference type="AlphaFoldDB" id="A0A444JV34"/>
<feature type="chain" id="PRO_5018993273" description="Lipoprotein" evidence="1">
    <location>
        <begin position="20"/>
        <end position="456"/>
    </location>
</feature>
<evidence type="ECO:0000256" key="1">
    <source>
        <dbReference type="SAM" id="SignalP"/>
    </source>
</evidence>
<keyword evidence="1" id="KW-0732">Signal</keyword>
<protein>
    <recommendedName>
        <fullName evidence="4">Lipoprotein</fullName>
    </recommendedName>
</protein>
<evidence type="ECO:0000313" key="3">
    <source>
        <dbReference type="Proteomes" id="UP000287563"/>
    </source>
</evidence>
<evidence type="ECO:0000313" key="2">
    <source>
        <dbReference type="EMBL" id="RWX56858.1"/>
    </source>
</evidence>
<sequence length="456" mass="49099">MAFKTQLSALFIAVSTIVATGCNDSSTTSTATEQATSSAPKLNSYTFIDEPVKGLYFKSDNNSGCTDANGTYSVKEGDSVSFYLGKCDEANKPSLSDTNLINIGFISQPSSITTPYDLKISNVNNSVDPITTATILKSFNRSSATNTLDLSGLKFNNNGENVVNEIQTLINDPTKDRSTVLKKELLDKVKLANRDSNMAFEHDDFIPEATVQSELESTLEKVSVATAFTASDLSDKHLILADDLVLYLGQKFSETTTGSYSVQGKGEAFAKSDDESGTVQTWGVLSKPFGTDGDKGKAGHLYLMFGPAGRTNNFTVNPVNISGNEWTVLVNDLGTPPKTKMEKIVTGVKLDNLASLNGKYKSKLSAEFDYKFEITVDGSSLTIKQPNGKGDKGVGSIITDQTINTASVSLDKPYLKLDGEVLDFTIIPTKSDASEIVLMHTNIDNNTSLVGYLIKE</sequence>
<gene>
    <name evidence="2" type="ORF">EDI28_02090</name>
</gene>
<proteinExistence type="predicted"/>
<evidence type="ECO:0008006" key="4">
    <source>
        <dbReference type="Google" id="ProtNLM"/>
    </source>
</evidence>
<comment type="caution">
    <text evidence="2">The sequence shown here is derived from an EMBL/GenBank/DDBJ whole genome shotgun (WGS) entry which is preliminary data.</text>
</comment>
<dbReference type="OrthoDB" id="5809144at2"/>
<dbReference type="EMBL" id="RJLM01000001">
    <property type="protein sequence ID" value="RWX56858.1"/>
    <property type="molecule type" value="Genomic_DNA"/>
</dbReference>
<organism evidence="2 3">
    <name type="scientific">Photobacterium chitinilyticum</name>
    <dbReference type="NCBI Taxonomy" id="2485123"/>
    <lineage>
        <taxon>Bacteria</taxon>
        <taxon>Pseudomonadati</taxon>
        <taxon>Pseudomonadota</taxon>
        <taxon>Gammaproteobacteria</taxon>
        <taxon>Vibrionales</taxon>
        <taxon>Vibrionaceae</taxon>
        <taxon>Photobacterium</taxon>
    </lineage>
</organism>